<dbReference type="InterPro" id="IPR050966">
    <property type="entry name" value="Glutamyl_endopeptidase"/>
</dbReference>
<keyword evidence="4 6" id="KW-0378">Hydrolase</keyword>
<gene>
    <name evidence="8" type="ORF">ACIGXA_39510</name>
</gene>
<dbReference type="PANTHER" id="PTHR15462:SF8">
    <property type="entry name" value="SERINE PROTEASE"/>
    <property type="match status" value="1"/>
</dbReference>
<dbReference type="EMBL" id="JBITYG010000020">
    <property type="protein sequence ID" value="MFI9106603.1"/>
    <property type="molecule type" value="Genomic_DNA"/>
</dbReference>
<keyword evidence="2 6" id="KW-0645">Protease</keyword>
<evidence type="ECO:0000313" key="9">
    <source>
        <dbReference type="Proteomes" id="UP001614394"/>
    </source>
</evidence>
<dbReference type="InterPro" id="IPR008256">
    <property type="entry name" value="Peptidase_S1B"/>
</dbReference>
<feature type="compositionally biased region" description="Basic and acidic residues" evidence="7">
    <location>
        <begin position="36"/>
        <end position="49"/>
    </location>
</feature>
<dbReference type="RefSeq" id="WP_399658244.1">
    <property type="nucleotide sequence ID" value="NZ_JBITYG010000020.1"/>
</dbReference>
<dbReference type="PANTHER" id="PTHR15462">
    <property type="entry name" value="SERINE PROTEASE"/>
    <property type="match status" value="1"/>
</dbReference>
<evidence type="ECO:0000256" key="4">
    <source>
        <dbReference type="ARBA" id="ARBA00022801"/>
    </source>
</evidence>
<evidence type="ECO:0000313" key="8">
    <source>
        <dbReference type="EMBL" id="MFI9106603.1"/>
    </source>
</evidence>
<comment type="caution">
    <text evidence="8">The sequence shown here is derived from an EMBL/GenBank/DDBJ whole genome shotgun (WGS) entry which is preliminary data.</text>
</comment>
<dbReference type="InterPro" id="IPR043504">
    <property type="entry name" value="Peptidase_S1_PA_chymotrypsin"/>
</dbReference>
<evidence type="ECO:0000256" key="2">
    <source>
        <dbReference type="ARBA" id="ARBA00022670"/>
    </source>
</evidence>
<dbReference type="InterPro" id="IPR009003">
    <property type="entry name" value="Peptidase_S1_PA"/>
</dbReference>
<comment type="similarity">
    <text evidence="1 6">Belongs to the peptidase S1B family.</text>
</comment>
<name>A0ABW8CJK0_9ACTN</name>
<evidence type="ECO:0000256" key="6">
    <source>
        <dbReference type="RuleBase" id="RU004296"/>
    </source>
</evidence>
<keyword evidence="3" id="KW-0732">Signal</keyword>
<organism evidence="8 9">
    <name type="scientific">Streptomyces fildesensis</name>
    <dbReference type="NCBI Taxonomy" id="375757"/>
    <lineage>
        <taxon>Bacteria</taxon>
        <taxon>Bacillati</taxon>
        <taxon>Actinomycetota</taxon>
        <taxon>Actinomycetes</taxon>
        <taxon>Kitasatosporales</taxon>
        <taxon>Streptomycetaceae</taxon>
        <taxon>Streptomyces</taxon>
    </lineage>
</organism>
<dbReference type="PRINTS" id="PR00839">
    <property type="entry name" value="V8PROTEASE"/>
</dbReference>
<keyword evidence="9" id="KW-1185">Reference proteome</keyword>
<dbReference type="GO" id="GO:0016787">
    <property type="term" value="F:hydrolase activity"/>
    <property type="evidence" value="ECO:0007669"/>
    <property type="project" value="UniProtKB-KW"/>
</dbReference>
<dbReference type="SUPFAM" id="SSF50494">
    <property type="entry name" value="Trypsin-like serine proteases"/>
    <property type="match status" value="1"/>
</dbReference>
<dbReference type="Proteomes" id="UP001614394">
    <property type="component" value="Unassembled WGS sequence"/>
</dbReference>
<feature type="region of interest" description="Disordered" evidence="7">
    <location>
        <begin position="35"/>
        <end position="55"/>
    </location>
</feature>
<accession>A0ABW8CJK0</accession>
<evidence type="ECO:0000256" key="5">
    <source>
        <dbReference type="ARBA" id="ARBA00022825"/>
    </source>
</evidence>
<sequence length="418" mass="43966">MRVTKLISDKPDQRGRLKVQLANGRTVDIPASSKDAVLKRSSENSKKLSPDTTLPGNCGVSQVEVGVKDDDHPVRMTTGFAVDTPAVEYGWTVDITGPKYSYHYTAEGFLAGQSTWNGSHDSDKDYTAGDYTATVTTASYALLATGVICYSAGPVAKEAVTSPDAPIGVRLLADGGTHPAVKDAALSRHEMSPAAADPTTMTPVADATQFPYTAVVRLDVTFPSNAFGSCTGFMYDERTVATAGHCLYNEAEGGWAKVVFALPGKSGPGMPFGICEGVALYSVDGFVLDDKSDYDYGAVRLEDQCATVGNRTGWFGLSFPDSQNDAPPSPVTVTGYNPSFSGMSTGTGSVESHTDRHFDYDVTTNNGVSGSPVYADGCDGYCAVGIHRSTVGGIARATRITQASVEDFDVWATGAVSP</sequence>
<proteinExistence type="inferred from homology"/>
<evidence type="ECO:0000256" key="7">
    <source>
        <dbReference type="SAM" id="MobiDB-lite"/>
    </source>
</evidence>
<keyword evidence="5 6" id="KW-0720">Serine protease</keyword>
<protein>
    <recommendedName>
        <fullName evidence="6">Serine protease</fullName>
        <ecNumber evidence="6">3.4.21.-</ecNumber>
    </recommendedName>
</protein>
<dbReference type="Pfam" id="PF13365">
    <property type="entry name" value="Trypsin_2"/>
    <property type="match status" value="1"/>
</dbReference>
<evidence type="ECO:0000256" key="1">
    <source>
        <dbReference type="ARBA" id="ARBA00008764"/>
    </source>
</evidence>
<reference evidence="8 9" key="1">
    <citation type="submission" date="2024-10" db="EMBL/GenBank/DDBJ databases">
        <title>The Natural Products Discovery Center: Release of the First 8490 Sequenced Strains for Exploring Actinobacteria Biosynthetic Diversity.</title>
        <authorList>
            <person name="Kalkreuter E."/>
            <person name="Kautsar S.A."/>
            <person name="Yang D."/>
            <person name="Bader C.D."/>
            <person name="Teijaro C.N."/>
            <person name="Fluegel L."/>
            <person name="Davis C.M."/>
            <person name="Simpson J.R."/>
            <person name="Lauterbach L."/>
            <person name="Steele A.D."/>
            <person name="Gui C."/>
            <person name="Meng S."/>
            <person name="Li G."/>
            <person name="Viehrig K."/>
            <person name="Ye F."/>
            <person name="Su P."/>
            <person name="Kiefer A.F."/>
            <person name="Nichols A."/>
            <person name="Cepeda A.J."/>
            <person name="Yan W."/>
            <person name="Fan B."/>
            <person name="Jiang Y."/>
            <person name="Adhikari A."/>
            <person name="Zheng C.-J."/>
            <person name="Schuster L."/>
            <person name="Cowan T.M."/>
            <person name="Smanski M.J."/>
            <person name="Chevrette M.G."/>
            <person name="De Carvalho L.P.S."/>
            <person name="Shen B."/>
        </authorList>
    </citation>
    <scope>NUCLEOTIDE SEQUENCE [LARGE SCALE GENOMIC DNA]</scope>
    <source>
        <strain evidence="8 9">NPDC053399</strain>
    </source>
</reference>
<evidence type="ECO:0000256" key="3">
    <source>
        <dbReference type="ARBA" id="ARBA00022729"/>
    </source>
</evidence>
<dbReference type="EC" id="3.4.21.-" evidence="6"/>
<dbReference type="Gene3D" id="2.40.10.10">
    <property type="entry name" value="Trypsin-like serine proteases"/>
    <property type="match status" value="2"/>
</dbReference>